<dbReference type="Gene3D" id="3.40.50.720">
    <property type="entry name" value="NAD(P)-binding Rossmann-like Domain"/>
    <property type="match status" value="2"/>
</dbReference>
<evidence type="ECO:0000256" key="3">
    <source>
        <dbReference type="ARBA" id="ARBA00023027"/>
    </source>
</evidence>
<evidence type="ECO:0000313" key="9">
    <source>
        <dbReference type="EMBL" id="KNC94712.1"/>
    </source>
</evidence>
<feature type="binding site" evidence="5">
    <location>
        <position position="232"/>
    </location>
    <ligand>
        <name>NAD(+)</name>
        <dbReference type="ChEBI" id="CHEBI:57540"/>
    </ligand>
</feature>
<dbReference type="GO" id="GO:0008615">
    <property type="term" value="P:pyridoxine biosynthetic process"/>
    <property type="evidence" value="ECO:0007669"/>
    <property type="project" value="UniProtKB-UniRule"/>
</dbReference>
<dbReference type="SUPFAM" id="SSF51735">
    <property type="entry name" value="NAD(P)-binding Rossmann-fold domains"/>
    <property type="match status" value="1"/>
</dbReference>
<feature type="binding site" evidence="5">
    <location>
        <position position="146"/>
    </location>
    <ligand>
        <name>NAD(+)</name>
        <dbReference type="ChEBI" id="CHEBI:57540"/>
    </ligand>
</feature>
<keyword evidence="1 5" id="KW-0963">Cytoplasm</keyword>
<evidence type="ECO:0000259" key="6">
    <source>
        <dbReference type="Pfam" id="PF00389"/>
    </source>
</evidence>
<dbReference type="InterPro" id="IPR036291">
    <property type="entry name" value="NAD(P)-bd_dom_sf"/>
</dbReference>
<feature type="domain" description="D-isomer specific 2-hydroxyacid dehydrogenase catalytic" evidence="6">
    <location>
        <begin position="4"/>
        <end position="280"/>
    </location>
</feature>
<keyword evidence="4 5" id="KW-0664">Pyridoxine biosynthesis</keyword>
<dbReference type="PROSITE" id="PS00671">
    <property type="entry name" value="D_2_HYDROXYACID_DH_3"/>
    <property type="match status" value="1"/>
</dbReference>
<reference evidence="9 10" key="1">
    <citation type="journal article" date="2015" name="Appl. Environ. Microbiol.">
        <title>The Enterobacterium Trabulsiella odontotermitis Presents Novel Adaptations Related to Its Association with Fungus-Growing Termites.</title>
        <authorList>
            <person name="Sapountzis P."/>
            <person name="Gruntjes T."/>
            <person name="Otani S."/>
            <person name="Estevez J."/>
            <person name="da Costa R.R."/>
            <person name="Plunkett G.3rd."/>
            <person name="Perna N.T."/>
            <person name="Poulsen M."/>
        </authorList>
    </citation>
    <scope>NUCLEOTIDE SEQUENCE [LARGE SCALE GENOMIC DNA]</scope>
    <source>
        <strain evidence="9 10">12</strain>
    </source>
</reference>
<dbReference type="Proteomes" id="UP000037393">
    <property type="component" value="Unassembled WGS sequence"/>
</dbReference>
<feature type="active site" evidence="5">
    <location>
        <position position="237"/>
    </location>
</feature>
<dbReference type="InterPro" id="IPR006140">
    <property type="entry name" value="D-isomer_DH_NAD-bd"/>
</dbReference>
<evidence type="ECO:0000256" key="2">
    <source>
        <dbReference type="ARBA" id="ARBA00023002"/>
    </source>
</evidence>
<dbReference type="InterPro" id="IPR029752">
    <property type="entry name" value="D-isomer_DH_CS1"/>
</dbReference>
<dbReference type="SUPFAM" id="SSF52283">
    <property type="entry name" value="Formate/glycerate dehydrogenase catalytic domain-like"/>
    <property type="match status" value="1"/>
</dbReference>
<dbReference type="FunFam" id="3.30.1370.170:FF:000001">
    <property type="entry name" value="Erythronate-4-phosphate dehydrogenase"/>
    <property type="match status" value="1"/>
</dbReference>
<dbReference type="PANTHER" id="PTHR42938">
    <property type="entry name" value="FORMATE DEHYDROGENASE 1"/>
    <property type="match status" value="1"/>
</dbReference>
<dbReference type="GO" id="GO:0046983">
    <property type="term" value="F:protein dimerization activity"/>
    <property type="evidence" value="ECO:0007669"/>
    <property type="project" value="InterPro"/>
</dbReference>
<dbReference type="Pfam" id="PF00389">
    <property type="entry name" value="2-Hacid_dh"/>
    <property type="match status" value="1"/>
</dbReference>
<dbReference type="GO" id="GO:0036001">
    <property type="term" value="P:'de novo' pyridoxal 5'-phosphate biosynthetic process"/>
    <property type="evidence" value="ECO:0007669"/>
    <property type="project" value="TreeGrafter"/>
</dbReference>
<feature type="binding site" evidence="5">
    <location>
        <position position="257"/>
    </location>
    <ligand>
        <name>NAD(+)</name>
        <dbReference type="ChEBI" id="CHEBI:57540"/>
    </ligand>
</feature>
<dbReference type="InterPro" id="IPR006139">
    <property type="entry name" value="D-isomer_2_OHA_DH_cat_dom"/>
</dbReference>
<dbReference type="Pfam" id="PF11890">
    <property type="entry name" value="DUF3410"/>
    <property type="match status" value="1"/>
</dbReference>
<feature type="domain" description="Erythronate-4-phosphate dehydrogenase dimerisation" evidence="8">
    <location>
        <begin position="289"/>
        <end position="369"/>
    </location>
</feature>
<gene>
    <name evidence="5" type="primary">pdxB</name>
    <name evidence="9" type="ORF">GM31_12990</name>
</gene>
<feature type="active site" evidence="5">
    <location>
        <position position="208"/>
    </location>
</feature>
<accession>A0A0L0H0J6</accession>
<dbReference type="NCBIfam" id="NF001309">
    <property type="entry name" value="PRK00257.1"/>
    <property type="match status" value="1"/>
</dbReference>
<proteinExistence type="inferred from homology"/>
<dbReference type="Gene3D" id="3.30.1370.170">
    <property type="match status" value="1"/>
</dbReference>
<dbReference type="PROSITE" id="PS00065">
    <property type="entry name" value="D_2_HYDROXYACID_DH_1"/>
    <property type="match status" value="1"/>
</dbReference>
<dbReference type="RefSeq" id="WP_049856250.1">
    <property type="nucleotide sequence ID" value="NZ_JNGI01000021.1"/>
</dbReference>
<comment type="caution">
    <text evidence="9">The sequence shown here is derived from an EMBL/GenBank/DDBJ whole genome shotgun (WGS) entry which is preliminary data.</text>
</comment>
<comment type="similarity">
    <text evidence="5">Belongs to the D-isomer specific 2-hydroxyacid dehydrogenase family. PdxB subfamily.</text>
</comment>
<dbReference type="GO" id="GO:0033711">
    <property type="term" value="F:4-phosphoerythronate dehydrogenase activity"/>
    <property type="evidence" value="ECO:0007669"/>
    <property type="project" value="UniProtKB-EC"/>
</dbReference>
<dbReference type="UniPathway" id="UPA00244">
    <property type="reaction ID" value="UER00310"/>
</dbReference>
<dbReference type="InterPro" id="IPR024531">
    <property type="entry name" value="Erythronate-4-P_DHase_dimer"/>
</dbReference>
<keyword evidence="10" id="KW-1185">Reference proteome</keyword>
<dbReference type="AlphaFoldDB" id="A0A0L0H0J6"/>
<keyword evidence="2 5" id="KW-0560">Oxidoreductase</keyword>
<dbReference type="GO" id="GO:0005829">
    <property type="term" value="C:cytosol"/>
    <property type="evidence" value="ECO:0007669"/>
    <property type="project" value="TreeGrafter"/>
</dbReference>
<feature type="active site" description="Proton donor" evidence="5">
    <location>
        <position position="254"/>
    </location>
</feature>
<dbReference type="STRING" id="379893.GCA_001297775_03598"/>
<comment type="catalytic activity">
    <reaction evidence="5">
        <text>4-phospho-D-erythronate + NAD(+) = (R)-3-hydroxy-2-oxo-4-phosphooxybutanoate + NADH + H(+)</text>
        <dbReference type="Rhea" id="RHEA:18829"/>
        <dbReference type="ChEBI" id="CHEBI:15378"/>
        <dbReference type="ChEBI" id="CHEBI:57540"/>
        <dbReference type="ChEBI" id="CHEBI:57945"/>
        <dbReference type="ChEBI" id="CHEBI:58538"/>
        <dbReference type="ChEBI" id="CHEBI:58766"/>
        <dbReference type="EC" id="1.1.1.290"/>
    </reaction>
</comment>
<evidence type="ECO:0000256" key="1">
    <source>
        <dbReference type="ARBA" id="ARBA00022490"/>
    </source>
</evidence>
<evidence type="ECO:0000259" key="8">
    <source>
        <dbReference type="Pfam" id="PF11890"/>
    </source>
</evidence>
<sequence>MKILVDENMPYARELFSRLGEVRAVAGRPLPEEALNDADALMVRSVTKVNAALLAGKPVKFVGTATAGTDHVDEEWLAQAGIGFSAAPGCNAIAVVEYVFSALLMLAERDGFALADRTVGIVGVGNVGGRLQKRLEALGIKTLLCDPPRADNGDDGEFLPLDTLVEQADILTFHTPLFKDGPYKTLHLADEALIRRLKPGTILINACRGAVVDNRALLARLEAGQALSVVLDVWEPEPDLNTELLARVDIGTAHIAGYTLEGKARGTTQVFEAYSEFIGQRHQVSLDTLLPAPEFGRITLHGPLDQATLKRLVHLVYDVRRDDAPLRHVAGKAGEFDKLRKNYQERREWSSLYVQCDDAGAAEMLKKLGFNAVHLATR</sequence>
<evidence type="ECO:0000256" key="4">
    <source>
        <dbReference type="ARBA" id="ARBA00023096"/>
    </source>
</evidence>
<dbReference type="OrthoDB" id="9770208at2"/>
<feature type="binding site" evidence="5">
    <location>
        <position position="66"/>
    </location>
    <ligand>
        <name>substrate</name>
    </ligand>
</feature>
<dbReference type="Pfam" id="PF02826">
    <property type="entry name" value="2-Hacid_dh_C"/>
    <property type="match status" value="1"/>
</dbReference>
<comment type="function">
    <text evidence="5">Catalyzes the oxidation of erythronate-4-phosphate to 3-hydroxy-2-oxo-4-phosphonooxybutanoate.</text>
</comment>
<evidence type="ECO:0000256" key="5">
    <source>
        <dbReference type="HAMAP-Rule" id="MF_01825"/>
    </source>
</evidence>
<organism evidence="9 10">
    <name type="scientific">Trabulsiella odontotermitis</name>
    <dbReference type="NCBI Taxonomy" id="379893"/>
    <lineage>
        <taxon>Bacteria</taxon>
        <taxon>Pseudomonadati</taxon>
        <taxon>Pseudomonadota</taxon>
        <taxon>Gammaproteobacteria</taxon>
        <taxon>Enterobacterales</taxon>
        <taxon>Enterobacteriaceae</taxon>
        <taxon>Trabulsiella</taxon>
    </lineage>
</organism>
<protein>
    <recommendedName>
        <fullName evidence="5">Erythronate-4-phosphate dehydrogenase</fullName>
        <ecNumber evidence="5">1.1.1.290</ecNumber>
    </recommendedName>
</protein>
<comment type="subcellular location">
    <subcellularLocation>
        <location evidence="5">Cytoplasm</location>
    </subcellularLocation>
</comment>
<dbReference type="InterPro" id="IPR020921">
    <property type="entry name" value="Erythronate-4-P_DHase"/>
</dbReference>
<dbReference type="InterPro" id="IPR038251">
    <property type="entry name" value="PdxB_dimer_sf"/>
</dbReference>
<comment type="caution">
    <text evidence="5">Lacks conserved residue(s) required for the propagation of feature annotation.</text>
</comment>
<name>A0A0L0H0J6_9ENTR</name>
<comment type="subunit">
    <text evidence="5">Homodimer.</text>
</comment>
<dbReference type="NCBIfam" id="NF011966">
    <property type="entry name" value="PRK15438.1"/>
    <property type="match status" value="1"/>
</dbReference>
<feature type="binding site" evidence="5">
    <location>
        <position position="175"/>
    </location>
    <ligand>
        <name>NAD(+)</name>
        <dbReference type="ChEBI" id="CHEBI:57540"/>
    </ligand>
</feature>
<evidence type="ECO:0000313" key="10">
    <source>
        <dbReference type="Proteomes" id="UP000037393"/>
    </source>
</evidence>
<dbReference type="FunFam" id="3.40.50.720:FF:000093">
    <property type="entry name" value="Erythronate-4-phosphate dehydrogenase"/>
    <property type="match status" value="1"/>
</dbReference>
<dbReference type="GO" id="GO:0051287">
    <property type="term" value="F:NAD binding"/>
    <property type="evidence" value="ECO:0007669"/>
    <property type="project" value="InterPro"/>
</dbReference>
<dbReference type="InterPro" id="IPR029753">
    <property type="entry name" value="D-isomer_DH_CS"/>
</dbReference>
<feature type="binding site" evidence="5">
    <location>
        <position position="258"/>
    </location>
    <ligand>
        <name>substrate</name>
    </ligand>
</feature>
<comment type="pathway">
    <text evidence="5">Cofactor biosynthesis; pyridoxine 5'-phosphate biosynthesis; pyridoxine 5'-phosphate from D-erythrose 4-phosphate: step 2/5.</text>
</comment>
<feature type="binding site" evidence="5">
    <location>
        <position position="45"/>
    </location>
    <ligand>
        <name>substrate</name>
    </ligand>
</feature>
<evidence type="ECO:0000259" key="7">
    <source>
        <dbReference type="Pfam" id="PF02826"/>
    </source>
</evidence>
<dbReference type="EC" id="1.1.1.290" evidence="5"/>
<dbReference type="CDD" id="cd12158">
    <property type="entry name" value="ErythrP_dh"/>
    <property type="match status" value="1"/>
</dbReference>
<feature type="domain" description="D-isomer specific 2-hydroxyacid dehydrogenase NAD-binding" evidence="7">
    <location>
        <begin position="110"/>
        <end position="255"/>
    </location>
</feature>
<dbReference type="PANTHER" id="PTHR42938:SF9">
    <property type="entry name" value="FORMATE DEHYDROGENASE 1"/>
    <property type="match status" value="1"/>
</dbReference>
<dbReference type="PATRIC" id="fig|379893.4.peg.2637"/>
<keyword evidence="3 5" id="KW-0520">NAD</keyword>
<dbReference type="HAMAP" id="MF_01825">
    <property type="entry name" value="PdxB"/>
    <property type="match status" value="1"/>
</dbReference>
<dbReference type="EMBL" id="JNGI01000021">
    <property type="protein sequence ID" value="KNC94712.1"/>
    <property type="molecule type" value="Genomic_DNA"/>
</dbReference>